<evidence type="ECO:0000256" key="5">
    <source>
        <dbReference type="ARBA" id="ARBA00022723"/>
    </source>
</evidence>
<evidence type="ECO:0000256" key="7">
    <source>
        <dbReference type="ARBA" id="ARBA00022833"/>
    </source>
</evidence>
<dbReference type="CDD" id="cd03894">
    <property type="entry name" value="M20_ArgE"/>
    <property type="match status" value="1"/>
</dbReference>
<keyword evidence="4" id="KW-0028">Amino-acid biosynthesis</keyword>
<dbReference type="PANTHER" id="PTHR43808">
    <property type="entry name" value="ACETYLORNITHINE DEACETYLASE"/>
    <property type="match status" value="1"/>
</dbReference>
<dbReference type="InterPro" id="IPR002933">
    <property type="entry name" value="Peptidase_M20"/>
</dbReference>
<dbReference type="Pfam" id="PF07687">
    <property type="entry name" value="M20_dimer"/>
    <property type="match status" value="1"/>
</dbReference>
<evidence type="ECO:0000256" key="6">
    <source>
        <dbReference type="ARBA" id="ARBA00022801"/>
    </source>
</evidence>
<keyword evidence="7" id="KW-0862">Zinc</keyword>
<proteinExistence type="predicted"/>
<keyword evidence="5" id="KW-0479">Metal-binding</keyword>
<dbReference type="InterPro" id="IPR050072">
    <property type="entry name" value="Peptidase_M20A"/>
</dbReference>
<organism evidence="9">
    <name type="scientific">Angomonas desouzai</name>
    <dbReference type="NCBI Taxonomy" id="59800"/>
    <lineage>
        <taxon>Eukaryota</taxon>
        <taxon>Discoba</taxon>
        <taxon>Euglenozoa</taxon>
        <taxon>Kinetoplastea</taxon>
        <taxon>Metakinetoplastina</taxon>
        <taxon>Trypanosomatida</taxon>
        <taxon>Trypanosomatidae</taxon>
        <taxon>Strigomonadinae</taxon>
        <taxon>Angomonas</taxon>
    </lineage>
</organism>
<dbReference type="GO" id="GO:0046872">
    <property type="term" value="F:metal ion binding"/>
    <property type="evidence" value="ECO:0007669"/>
    <property type="project" value="UniProtKB-KW"/>
</dbReference>
<dbReference type="EMBL" id="KC584040">
    <property type="protein sequence ID" value="AGT02768.1"/>
    <property type="molecule type" value="Genomic_DNA"/>
</dbReference>
<dbReference type="PANTHER" id="PTHR43808:SF31">
    <property type="entry name" value="N-ACETYL-L-CITRULLINE DEACETYLASE"/>
    <property type="match status" value="1"/>
</dbReference>
<dbReference type="InterPro" id="IPR011650">
    <property type="entry name" value="Peptidase_M20_dimer"/>
</dbReference>
<evidence type="ECO:0000256" key="2">
    <source>
        <dbReference type="ARBA" id="ARBA00022490"/>
    </source>
</evidence>
<dbReference type="GO" id="GO:0006526">
    <property type="term" value="P:L-arginine biosynthetic process"/>
    <property type="evidence" value="ECO:0007669"/>
    <property type="project" value="UniProtKB-KW"/>
</dbReference>
<dbReference type="SUPFAM" id="SSF53187">
    <property type="entry name" value="Zn-dependent exopeptidases"/>
    <property type="match status" value="1"/>
</dbReference>
<sequence>MFPSSRNEWIKKLLSFDTTSRNSNLQIIDFLKSYLDSLNIKTTLSYSEDKTKANLFATICKNEATKGGVILSGHLDTVPVDGQKWDTDPFQATEKDGKIYGRGSCDMKGFVAVCMHLVPTLKKIAKRKPVYLAWTFDEEVGCLGGRVLTNYIRSSGIVADGCIIGEPTSNQIVVAHKGIHVWRVTVKGKSCHSSMALTPKGCNAIDYSARLIVRIREIAESLMVGQQDTLFDIPFTTMSTNIINGGTALNIVPAECKFTYEFRNLPTEAKDSIQEKVRVYVDDVLLPLMRKECPEADILIESTASVPGMLEAKDDDPFQVMLRKLVGPYPKRKIGFTTEGGQYTEIGISTVVCGPGDIAVAHMPNEFVPCKDLDDCEAFILKVIERNQGTVANI</sequence>
<evidence type="ECO:0000256" key="4">
    <source>
        <dbReference type="ARBA" id="ARBA00022605"/>
    </source>
</evidence>
<dbReference type="Pfam" id="PF01546">
    <property type="entry name" value="Peptidase_M20"/>
    <property type="match status" value="1"/>
</dbReference>
<name>U5KMI9_9TRYP</name>
<accession>U5KMI9</accession>
<dbReference type="NCBIfam" id="NF005710">
    <property type="entry name" value="PRK07522.1"/>
    <property type="match status" value="1"/>
</dbReference>
<dbReference type="Gene3D" id="3.40.630.10">
    <property type="entry name" value="Zn peptidases"/>
    <property type="match status" value="1"/>
</dbReference>
<feature type="domain" description="Peptidase M20 dimerisation" evidence="8">
    <location>
        <begin position="174"/>
        <end position="285"/>
    </location>
</feature>
<dbReference type="EC" id="3.5.1.16" evidence="9"/>
<dbReference type="FunFam" id="3.30.70.360:FF:000003">
    <property type="entry name" value="Acetylornithine deacetylase"/>
    <property type="match status" value="1"/>
</dbReference>
<dbReference type="InterPro" id="IPR036264">
    <property type="entry name" value="Bact_exopeptidase_dim_dom"/>
</dbReference>
<dbReference type="SUPFAM" id="SSF55031">
    <property type="entry name" value="Bacterial exopeptidase dimerisation domain"/>
    <property type="match status" value="1"/>
</dbReference>
<protein>
    <submittedName>
        <fullName evidence="9">Acetylornithine deacetylase</fullName>
        <ecNumber evidence="9">3.5.1.16</ecNumber>
    </submittedName>
</protein>
<dbReference type="NCBIfam" id="TIGR01892">
    <property type="entry name" value="AcOrn-deacetyl"/>
    <property type="match status" value="1"/>
</dbReference>
<evidence type="ECO:0000313" key="9">
    <source>
        <dbReference type="EMBL" id="AGT02768.1"/>
    </source>
</evidence>
<dbReference type="GO" id="GO:0008777">
    <property type="term" value="F:acetylornithine deacetylase activity"/>
    <property type="evidence" value="ECO:0007669"/>
    <property type="project" value="UniProtKB-EC"/>
</dbReference>
<evidence type="ECO:0000256" key="1">
    <source>
        <dbReference type="ARBA" id="ARBA00004496"/>
    </source>
</evidence>
<dbReference type="InterPro" id="IPR010169">
    <property type="entry name" value="AcOrn-deacetyl"/>
</dbReference>
<evidence type="ECO:0000259" key="8">
    <source>
        <dbReference type="Pfam" id="PF07687"/>
    </source>
</evidence>
<comment type="subcellular location">
    <subcellularLocation>
        <location evidence="1">Cytoplasm</location>
    </subcellularLocation>
</comment>
<reference evidence="9" key="1">
    <citation type="submission" date="2013-02" db="EMBL/GenBank/DDBJ databases">
        <title>Genomic Cooperation Between Trypanosomatids and Their Bacterial Endosymbionts in the Synthesis of Essential Amino Acids Heavily Influenced by Multiple Lateral Gene Transfer Events.</title>
        <authorList>
            <person name="Alves J.M.P."/>
            <person name="Klein C."/>
            <person name="Maia da Silva F."/>
            <person name="Costa Martins A.G."/>
            <person name="Serrano M.G."/>
            <person name="Buck G.A."/>
            <person name="Vasconcelos A.T.R."/>
            <person name="France-Sagot M."/>
            <person name="Teixeira M.M.G."/>
            <person name="Motta M.C.M."/>
            <person name="Camargo E.P."/>
        </authorList>
    </citation>
    <scope>NUCLEOTIDE SEQUENCE</scope>
</reference>
<evidence type="ECO:0000256" key="3">
    <source>
        <dbReference type="ARBA" id="ARBA00022571"/>
    </source>
</evidence>
<dbReference type="GO" id="GO:0005737">
    <property type="term" value="C:cytoplasm"/>
    <property type="evidence" value="ECO:0007669"/>
    <property type="project" value="UniProtKB-SubCell"/>
</dbReference>
<keyword evidence="2" id="KW-0963">Cytoplasm</keyword>
<dbReference type="AlphaFoldDB" id="U5KMI9"/>
<dbReference type="Gene3D" id="3.30.70.360">
    <property type="match status" value="1"/>
</dbReference>
<keyword evidence="3" id="KW-0055">Arginine biosynthesis</keyword>
<keyword evidence="6 9" id="KW-0378">Hydrolase</keyword>